<evidence type="ECO:0000313" key="5">
    <source>
        <dbReference type="Proteomes" id="UP001178888"/>
    </source>
</evidence>
<dbReference type="SUPFAM" id="SSF51556">
    <property type="entry name" value="Metallo-dependent hydrolases"/>
    <property type="match status" value="1"/>
</dbReference>
<keyword evidence="3" id="KW-0378">Hydrolase</keyword>
<gene>
    <name evidence="3" type="ORF">E2K98_07750</name>
    <name evidence="2" type="ORF">RCG21_12805</name>
</gene>
<dbReference type="Gene3D" id="2.30.40.10">
    <property type="entry name" value="Urease, subunit C, domain 1"/>
    <property type="match status" value="1"/>
</dbReference>
<reference evidence="3 4" key="1">
    <citation type="submission" date="2019-03" db="EMBL/GenBank/DDBJ databases">
        <title>Bacillus niacini sp. nov. a Nicotinate-Metabolizing Mesophile Isolated from Soil.</title>
        <authorList>
            <person name="Zhang G."/>
        </authorList>
    </citation>
    <scope>NUCLEOTIDE SEQUENCE [LARGE SCALE GENOMIC DNA]</scope>
    <source>
        <strain evidence="3 4">WN066</strain>
    </source>
</reference>
<evidence type="ECO:0000313" key="2">
    <source>
        <dbReference type="EMBL" id="MDQ6597225.1"/>
    </source>
</evidence>
<dbReference type="Proteomes" id="UP001178888">
    <property type="component" value="Unassembled WGS sequence"/>
</dbReference>
<dbReference type="Proteomes" id="UP000295132">
    <property type="component" value="Unassembled WGS sequence"/>
</dbReference>
<reference evidence="2" key="2">
    <citation type="submission" date="2023-08" db="EMBL/GenBank/DDBJ databases">
        <title>Nitrogen cycling bacteria in agricultural field soils.</title>
        <authorList>
            <person name="Jang J."/>
        </authorList>
    </citation>
    <scope>NUCLEOTIDE SEQUENCE</scope>
    <source>
        <strain evidence="2">PS3-36</strain>
    </source>
</reference>
<dbReference type="EMBL" id="JAVGVR010000001">
    <property type="protein sequence ID" value="MDQ6597225.1"/>
    <property type="molecule type" value="Genomic_DNA"/>
</dbReference>
<evidence type="ECO:0000259" key="1">
    <source>
        <dbReference type="Pfam" id="PF07969"/>
    </source>
</evidence>
<dbReference type="PANTHER" id="PTHR22642:SF2">
    <property type="entry name" value="PROTEIN LONG AFTER FAR-RED 3"/>
    <property type="match status" value="1"/>
</dbReference>
<dbReference type="Gene3D" id="3.20.20.140">
    <property type="entry name" value="Metal-dependent hydrolases"/>
    <property type="match status" value="1"/>
</dbReference>
<dbReference type="RefSeq" id="WP_133333666.1">
    <property type="nucleotide sequence ID" value="NZ_JAVGVR010000001.1"/>
</dbReference>
<comment type="caution">
    <text evidence="3">The sequence shown here is derived from an EMBL/GenBank/DDBJ whole genome shotgun (WGS) entry which is preliminary data.</text>
</comment>
<dbReference type="Pfam" id="PF07969">
    <property type="entry name" value="Amidohydro_3"/>
    <property type="match status" value="1"/>
</dbReference>
<dbReference type="GO" id="GO:0016810">
    <property type="term" value="F:hydrolase activity, acting on carbon-nitrogen (but not peptide) bonds"/>
    <property type="evidence" value="ECO:0007669"/>
    <property type="project" value="InterPro"/>
</dbReference>
<name>A0A4R5VWS8_9BACI</name>
<dbReference type="InterPro" id="IPR032466">
    <property type="entry name" value="Metal_Hydrolase"/>
</dbReference>
<dbReference type="PANTHER" id="PTHR22642">
    <property type="entry name" value="IMIDAZOLONEPROPIONASE"/>
    <property type="match status" value="1"/>
</dbReference>
<proteinExistence type="predicted"/>
<evidence type="ECO:0000313" key="3">
    <source>
        <dbReference type="EMBL" id="TDK63330.1"/>
    </source>
</evidence>
<dbReference type="EMBL" id="SMYO01000003">
    <property type="protein sequence ID" value="TDK63330.1"/>
    <property type="molecule type" value="Genomic_DNA"/>
</dbReference>
<dbReference type="CDD" id="cd01300">
    <property type="entry name" value="YtcJ_like"/>
    <property type="match status" value="1"/>
</dbReference>
<dbReference type="AlphaFoldDB" id="A0A4R5VWS8"/>
<dbReference type="InterPro" id="IPR013108">
    <property type="entry name" value="Amidohydro_3"/>
</dbReference>
<accession>A0A4R5VWS8</accession>
<dbReference type="InterPro" id="IPR011059">
    <property type="entry name" value="Metal-dep_hydrolase_composite"/>
</dbReference>
<evidence type="ECO:0000313" key="4">
    <source>
        <dbReference type="Proteomes" id="UP000295132"/>
    </source>
</evidence>
<sequence>MIHADIIISSNSIFTGLADKPEPASIAIRDNKIIGMGSMNEMLPLINENTEIYQFEDELVMPGFHDFHLHLMMAGLQLVSVDLASARSEEEAAKKVFEFAQENPDEEWIIGMQWDSSYWGPQQMPTRHSLDQVILDRPVFLLHAEGHFAWLNSKALEVLQINEFTPDPEFGSYEKVNGKLTGILYENAVTTASEKALNFSKEKKSRILERFMEEAAKYGITSVNDMFAPFDEVLRDYKLLEEMDLNDRLSVRIHLTPEIKEDITFAQKMGEELNSGKLKYSGLKGFLDGVITGYTALLLKPYEDKPGFCGEPAMPPERVINWVVNADRQGHRVRFHAVGDGAVRLALDAFEEAQKINGKRDARHTIEHIDIIDPNDIPRFKELGVIASFQPDLIAIVERGVYEKLVGKQRLEYVYPIQTFQESGAQIAFGTDTPIARSLNPLTQIFSAVTRMDCSGVTVWNSNDCISLSEALKAYTIGPAYGSFREHELGTLEVGKLADLTILDRNIFEKPIGELLETKVKMTMVDGRVVSKEMKSSTTGTV</sequence>
<dbReference type="InterPro" id="IPR033932">
    <property type="entry name" value="YtcJ-like"/>
</dbReference>
<dbReference type="Gene3D" id="3.10.310.70">
    <property type="match status" value="1"/>
</dbReference>
<organism evidence="3 4">
    <name type="scientific">Bacillus salipaludis</name>
    <dbReference type="NCBI Taxonomy" id="2547811"/>
    <lineage>
        <taxon>Bacteria</taxon>
        <taxon>Bacillati</taxon>
        <taxon>Bacillota</taxon>
        <taxon>Bacilli</taxon>
        <taxon>Bacillales</taxon>
        <taxon>Bacillaceae</taxon>
        <taxon>Bacillus</taxon>
    </lineage>
</organism>
<dbReference type="SUPFAM" id="SSF51338">
    <property type="entry name" value="Composite domain of metallo-dependent hydrolases"/>
    <property type="match status" value="1"/>
</dbReference>
<protein>
    <submittedName>
        <fullName evidence="3">Amidohydrolase</fullName>
    </submittedName>
</protein>
<feature type="domain" description="Amidohydrolase 3" evidence="1">
    <location>
        <begin position="57"/>
        <end position="530"/>
    </location>
</feature>
<keyword evidence="5" id="KW-1185">Reference proteome</keyword>